<evidence type="ECO:0000259" key="4">
    <source>
        <dbReference type="PROSITE" id="PS01124"/>
    </source>
</evidence>
<dbReference type="PROSITE" id="PS01124">
    <property type="entry name" value="HTH_ARAC_FAMILY_2"/>
    <property type="match status" value="1"/>
</dbReference>
<evidence type="ECO:0000313" key="6">
    <source>
        <dbReference type="Proteomes" id="UP001248581"/>
    </source>
</evidence>
<keyword evidence="6" id="KW-1185">Reference proteome</keyword>
<dbReference type="PANTHER" id="PTHR47894">
    <property type="entry name" value="HTH-TYPE TRANSCRIPTIONAL REGULATOR GADX"/>
    <property type="match status" value="1"/>
</dbReference>
<dbReference type="InterPro" id="IPR018060">
    <property type="entry name" value="HTH_AraC"/>
</dbReference>
<dbReference type="Pfam" id="PF12625">
    <property type="entry name" value="Arabinose_bd"/>
    <property type="match status" value="1"/>
</dbReference>
<keyword evidence="1" id="KW-0805">Transcription regulation</keyword>
<feature type="domain" description="HTH araC/xylS-type" evidence="4">
    <location>
        <begin position="237"/>
        <end position="335"/>
    </location>
</feature>
<dbReference type="InterPro" id="IPR032687">
    <property type="entry name" value="AraC-type_N"/>
</dbReference>
<organism evidence="5 6">
    <name type="scientific">Thalassotalea nanhaiensis</name>
    <dbReference type="NCBI Taxonomy" id="3065648"/>
    <lineage>
        <taxon>Bacteria</taxon>
        <taxon>Pseudomonadati</taxon>
        <taxon>Pseudomonadota</taxon>
        <taxon>Gammaproteobacteria</taxon>
        <taxon>Alteromonadales</taxon>
        <taxon>Colwelliaceae</taxon>
        <taxon>Thalassotalea</taxon>
    </lineage>
</organism>
<dbReference type="EMBL" id="CP134146">
    <property type="protein sequence ID" value="WNC67080.1"/>
    <property type="molecule type" value="Genomic_DNA"/>
</dbReference>
<dbReference type="PRINTS" id="PR00032">
    <property type="entry name" value="HTHARAC"/>
</dbReference>
<accession>A0ABY9TE35</accession>
<name>A0ABY9TE35_9GAMM</name>
<evidence type="ECO:0000256" key="1">
    <source>
        <dbReference type="ARBA" id="ARBA00023015"/>
    </source>
</evidence>
<proteinExistence type="predicted"/>
<reference evidence="6" key="1">
    <citation type="submission" date="2023-09" db="EMBL/GenBank/DDBJ databases">
        <authorList>
            <person name="Li S."/>
            <person name="Li X."/>
            <person name="Zhang C."/>
            <person name="Zhao Z."/>
        </authorList>
    </citation>
    <scope>NUCLEOTIDE SEQUENCE [LARGE SCALE GENOMIC DNA]</scope>
    <source>
        <strain evidence="6">SQ345</strain>
    </source>
</reference>
<dbReference type="SUPFAM" id="SSF46689">
    <property type="entry name" value="Homeodomain-like"/>
    <property type="match status" value="1"/>
</dbReference>
<dbReference type="InterPro" id="IPR020449">
    <property type="entry name" value="Tscrpt_reg_AraC-type_HTH"/>
</dbReference>
<evidence type="ECO:0000313" key="5">
    <source>
        <dbReference type="EMBL" id="WNC67080.1"/>
    </source>
</evidence>
<keyword evidence="2" id="KW-0238">DNA-binding</keyword>
<sequence>MKKLLASSYSGSLAFMQPAIEQYAIDFSSKLESNGIHLNDYSNVYKRIPQQQCAKYIDVIIKETSPCISINACKHLNPALLNAFGTGLLYSSSLRDFCHRYMNGFAFITNLIDVNFVEHNNESYLTITEAVDFNQVNSNYYSDIFSALTVSLLKLTVGPNSMVKKVCLTWTPPKDIMQNYLDFFGDNVEFSADKTMVVFDNKQMDDAFIWANETLAAKADKTVKEFIERSYSFDLTSKVTNVIAQLLPEGKCSKILIAEICGMSESTLQNKLNIEGTSFQKIVDNLRKKLAIDYLKDKDLTLEQISHKLGYYSCSNFSRAFKSWFGVTPVEYKKSRLGELALVG</sequence>
<dbReference type="Gene3D" id="1.10.10.60">
    <property type="entry name" value="Homeodomain-like"/>
    <property type="match status" value="1"/>
</dbReference>
<dbReference type="InterPro" id="IPR009057">
    <property type="entry name" value="Homeodomain-like_sf"/>
</dbReference>
<evidence type="ECO:0000256" key="3">
    <source>
        <dbReference type="ARBA" id="ARBA00023163"/>
    </source>
</evidence>
<dbReference type="Proteomes" id="UP001248581">
    <property type="component" value="Chromosome"/>
</dbReference>
<dbReference type="Pfam" id="PF12833">
    <property type="entry name" value="HTH_18"/>
    <property type="match status" value="1"/>
</dbReference>
<gene>
    <name evidence="5" type="ORF">RI845_11150</name>
</gene>
<keyword evidence="3" id="KW-0804">Transcription</keyword>
<dbReference type="PANTHER" id="PTHR47894:SF1">
    <property type="entry name" value="HTH-TYPE TRANSCRIPTIONAL REGULATOR VQSM"/>
    <property type="match status" value="1"/>
</dbReference>
<dbReference type="RefSeq" id="WP_348386244.1">
    <property type="nucleotide sequence ID" value="NZ_CP134146.1"/>
</dbReference>
<evidence type="ECO:0000256" key="2">
    <source>
        <dbReference type="ARBA" id="ARBA00023125"/>
    </source>
</evidence>
<dbReference type="SMART" id="SM00342">
    <property type="entry name" value="HTH_ARAC"/>
    <property type="match status" value="1"/>
</dbReference>
<protein>
    <submittedName>
        <fullName evidence="5">AraC family transcriptional regulator</fullName>
    </submittedName>
</protein>